<dbReference type="EMBL" id="LHQS01000002">
    <property type="protein sequence ID" value="RXE56413.1"/>
    <property type="molecule type" value="Genomic_DNA"/>
</dbReference>
<keyword evidence="2" id="KW-1185">Reference proteome</keyword>
<evidence type="ECO:0000313" key="2">
    <source>
        <dbReference type="Proteomes" id="UP000290932"/>
    </source>
</evidence>
<reference evidence="1 2" key="1">
    <citation type="journal article" date="2015" name="Int. J. Syst. Evol. Microbiol.">
        <title>Methanoculleus taiwanensis sp. nov., a methanogen isolated from deep marine sediment at the deformation front area near Taiwan.</title>
        <authorList>
            <person name="Weng C.Y."/>
            <person name="Chen S.C."/>
            <person name="Lai M.C."/>
            <person name="Wu S.Y."/>
            <person name="Lin S."/>
            <person name="Yang T.F."/>
            <person name="Chen P.C."/>
        </authorList>
    </citation>
    <scope>NUCLEOTIDE SEQUENCE [LARGE SCALE GENOMIC DNA]</scope>
    <source>
        <strain evidence="1 2">CYW4</strain>
    </source>
</reference>
<evidence type="ECO:0000313" key="1">
    <source>
        <dbReference type="EMBL" id="RXE56413.1"/>
    </source>
</evidence>
<accession>A0A498H173</accession>
<protein>
    <submittedName>
        <fullName evidence="1">Uncharacterized protein</fullName>
    </submittedName>
</protein>
<name>A0A498H173_9EURY</name>
<dbReference type="Proteomes" id="UP000290932">
    <property type="component" value="Unassembled WGS sequence"/>
</dbReference>
<dbReference type="AlphaFoldDB" id="A0A498H173"/>
<gene>
    <name evidence="1" type="ORF">ABH15_10030</name>
</gene>
<comment type="caution">
    <text evidence="1">The sequence shown here is derived from an EMBL/GenBank/DDBJ whole genome shotgun (WGS) entry which is preliminary data.</text>
</comment>
<proteinExistence type="predicted"/>
<sequence length="101" mass="12021">MKKANYEHVIDCLNKLKTKIGDEEGASFINYYVKNEAFTPKQLILVLRMLKRYNIPYTAFCFKLKIRRNREKLQFERLTDDEISLISKCLSPSQKKKLDLM</sequence>
<organism evidence="1 2">
    <name type="scientific">Methanoculleus taiwanensis</name>
    <dbReference type="NCBI Taxonomy" id="1550565"/>
    <lineage>
        <taxon>Archaea</taxon>
        <taxon>Methanobacteriati</taxon>
        <taxon>Methanobacteriota</taxon>
        <taxon>Stenosarchaea group</taxon>
        <taxon>Methanomicrobia</taxon>
        <taxon>Methanomicrobiales</taxon>
        <taxon>Methanomicrobiaceae</taxon>
        <taxon>Methanoculleus</taxon>
    </lineage>
</organism>